<keyword evidence="1" id="KW-0805">Transcription regulation</keyword>
<gene>
    <name evidence="6" type="ORF">EV378_3506</name>
</gene>
<dbReference type="InterPro" id="IPR001647">
    <property type="entry name" value="HTH_TetR"/>
</dbReference>
<dbReference type="RefSeq" id="WP_132426693.1">
    <property type="nucleotide sequence ID" value="NZ_SMFZ01000001.1"/>
</dbReference>
<dbReference type="Pfam" id="PF00440">
    <property type="entry name" value="TetR_N"/>
    <property type="match status" value="1"/>
</dbReference>
<reference evidence="6 7" key="1">
    <citation type="submission" date="2019-03" db="EMBL/GenBank/DDBJ databases">
        <title>Sequencing the genomes of 1000 actinobacteria strains.</title>
        <authorList>
            <person name="Klenk H.-P."/>
        </authorList>
    </citation>
    <scope>NUCLEOTIDE SEQUENCE [LARGE SCALE GENOMIC DNA]</scope>
    <source>
        <strain evidence="6 7">DSM 44969</strain>
    </source>
</reference>
<dbReference type="Gene3D" id="1.10.357.10">
    <property type="entry name" value="Tetracycline Repressor, domain 2"/>
    <property type="match status" value="1"/>
</dbReference>
<dbReference type="InterPro" id="IPR009057">
    <property type="entry name" value="Homeodomain-like_sf"/>
</dbReference>
<keyword evidence="2 4" id="KW-0238">DNA-binding</keyword>
<dbReference type="AlphaFoldDB" id="A0A4R1HXV3"/>
<evidence type="ECO:0000313" key="6">
    <source>
        <dbReference type="EMBL" id="TCK27634.1"/>
    </source>
</evidence>
<dbReference type="InterPro" id="IPR036271">
    <property type="entry name" value="Tet_transcr_reg_TetR-rel_C_sf"/>
</dbReference>
<dbReference type="PANTHER" id="PTHR30055">
    <property type="entry name" value="HTH-TYPE TRANSCRIPTIONAL REGULATOR RUTR"/>
    <property type="match status" value="1"/>
</dbReference>
<feature type="DNA-binding region" description="H-T-H motif" evidence="4">
    <location>
        <begin position="27"/>
        <end position="46"/>
    </location>
</feature>
<evidence type="ECO:0000259" key="5">
    <source>
        <dbReference type="PROSITE" id="PS50977"/>
    </source>
</evidence>
<sequence>MPRPGRAREILEAFTRQVAEVGYDETNFSAVAAEVGLSKGALSHHFGAKEQMLAALQESYMDRRSMELDLMTDQLGDPAERLAAVLHAFVIYYVQDRAATVAVHREIARLADREAMATGRAMRKTYLDAVREVLADGIGRGLFQAVDPALQTLLVFGSAQWMWTWFDPDGPTPPADVGSALVTLVLGGLLVDRAALKGLADPEGPAAKAARAAVDRVADTYDVADRIAGKR</sequence>
<dbReference type="InterPro" id="IPR041490">
    <property type="entry name" value="KstR2_TetR_C"/>
</dbReference>
<evidence type="ECO:0000256" key="2">
    <source>
        <dbReference type="ARBA" id="ARBA00023125"/>
    </source>
</evidence>
<name>A0A4R1HXV3_PSEEN</name>
<evidence type="ECO:0000313" key="7">
    <source>
        <dbReference type="Proteomes" id="UP000295560"/>
    </source>
</evidence>
<dbReference type="Proteomes" id="UP000295560">
    <property type="component" value="Unassembled WGS sequence"/>
</dbReference>
<dbReference type="Pfam" id="PF17932">
    <property type="entry name" value="TetR_C_24"/>
    <property type="match status" value="1"/>
</dbReference>
<accession>A0A4R1HXV3</accession>
<evidence type="ECO:0000256" key="3">
    <source>
        <dbReference type="ARBA" id="ARBA00023163"/>
    </source>
</evidence>
<comment type="caution">
    <text evidence="6">The sequence shown here is derived from an EMBL/GenBank/DDBJ whole genome shotgun (WGS) entry which is preliminary data.</text>
</comment>
<dbReference type="OrthoDB" id="1669699at2"/>
<dbReference type="PRINTS" id="PR00455">
    <property type="entry name" value="HTHTETR"/>
</dbReference>
<dbReference type="EMBL" id="SMFZ01000001">
    <property type="protein sequence ID" value="TCK27634.1"/>
    <property type="molecule type" value="Genomic_DNA"/>
</dbReference>
<keyword evidence="7" id="KW-1185">Reference proteome</keyword>
<dbReference type="GO" id="GO:0000976">
    <property type="term" value="F:transcription cis-regulatory region binding"/>
    <property type="evidence" value="ECO:0007669"/>
    <property type="project" value="TreeGrafter"/>
</dbReference>
<dbReference type="GO" id="GO:0003700">
    <property type="term" value="F:DNA-binding transcription factor activity"/>
    <property type="evidence" value="ECO:0007669"/>
    <property type="project" value="TreeGrafter"/>
</dbReference>
<dbReference type="InterPro" id="IPR050109">
    <property type="entry name" value="HTH-type_TetR-like_transc_reg"/>
</dbReference>
<protein>
    <submittedName>
        <fullName evidence="6">TetR family transcriptional regulator</fullName>
    </submittedName>
</protein>
<dbReference type="SUPFAM" id="SSF48498">
    <property type="entry name" value="Tetracyclin repressor-like, C-terminal domain"/>
    <property type="match status" value="1"/>
</dbReference>
<evidence type="ECO:0000256" key="1">
    <source>
        <dbReference type="ARBA" id="ARBA00023015"/>
    </source>
</evidence>
<dbReference type="Gene3D" id="1.10.10.60">
    <property type="entry name" value="Homeodomain-like"/>
    <property type="match status" value="1"/>
</dbReference>
<proteinExistence type="predicted"/>
<dbReference type="SUPFAM" id="SSF46689">
    <property type="entry name" value="Homeodomain-like"/>
    <property type="match status" value="1"/>
</dbReference>
<keyword evidence="3" id="KW-0804">Transcription</keyword>
<evidence type="ECO:0000256" key="4">
    <source>
        <dbReference type="PROSITE-ProRule" id="PRU00335"/>
    </source>
</evidence>
<dbReference type="PROSITE" id="PS50977">
    <property type="entry name" value="HTH_TETR_2"/>
    <property type="match status" value="1"/>
</dbReference>
<organism evidence="6 7">
    <name type="scientific">Pseudonocardia endophytica</name>
    <dbReference type="NCBI Taxonomy" id="401976"/>
    <lineage>
        <taxon>Bacteria</taxon>
        <taxon>Bacillati</taxon>
        <taxon>Actinomycetota</taxon>
        <taxon>Actinomycetes</taxon>
        <taxon>Pseudonocardiales</taxon>
        <taxon>Pseudonocardiaceae</taxon>
        <taxon>Pseudonocardia</taxon>
    </lineage>
</organism>
<feature type="domain" description="HTH tetR-type" evidence="5">
    <location>
        <begin position="4"/>
        <end position="64"/>
    </location>
</feature>
<dbReference type="PANTHER" id="PTHR30055:SF234">
    <property type="entry name" value="HTH-TYPE TRANSCRIPTIONAL REGULATOR BETI"/>
    <property type="match status" value="1"/>
</dbReference>